<feature type="chain" id="PRO_5043573554" description="Outer membrane protein beta-barrel domain-containing protein" evidence="1">
    <location>
        <begin position="24"/>
        <end position="359"/>
    </location>
</feature>
<dbReference type="Proteomes" id="UP001050975">
    <property type="component" value="Unassembled WGS sequence"/>
</dbReference>
<organism evidence="2 3">
    <name type="scientific">Microseira wollei NIES-4236</name>
    <dbReference type="NCBI Taxonomy" id="2530354"/>
    <lineage>
        <taxon>Bacteria</taxon>
        <taxon>Bacillati</taxon>
        <taxon>Cyanobacteriota</taxon>
        <taxon>Cyanophyceae</taxon>
        <taxon>Oscillatoriophycideae</taxon>
        <taxon>Aerosakkonematales</taxon>
        <taxon>Aerosakkonemataceae</taxon>
        <taxon>Microseira</taxon>
    </lineage>
</organism>
<protein>
    <recommendedName>
        <fullName evidence="4">Outer membrane protein beta-barrel domain-containing protein</fullName>
    </recommendedName>
</protein>
<keyword evidence="3" id="KW-1185">Reference proteome</keyword>
<accession>A0AAV3XLB5</accession>
<reference evidence="2" key="1">
    <citation type="submission" date="2019-10" db="EMBL/GenBank/DDBJ databases">
        <title>Draft genome sequece of Microseira wollei NIES-4236.</title>
        <authorList>
            <person name="Yamaguchi H."/>
            <person name="Suzuki S."/>
            <person name="Kawachi M."/>
        </authorList>
    </citation>
    <scope>NUCLEOTIDE SEQUENCE</scope>
    <source>
        <strain evidence="2">NIES-4236</strain>
    </source>
</reference>
<evidence type="ECO:0000313" key="3">
    <source>
        <dbReference type="Proteomes" id="UP001050975"/>
    </source>
</evidence>
<evidence type="ECO:0000256" key="1">
    <source>
        <dbReference type="SAM" id="SignalP"/>
    </source>
</evidence>
<dbReference type="RefSeq" id="WP_226587460.1">
    <property type="nucleotide sequence ID" value="NZ_BLAY01000114.1"/>
</dbReference>
<evidence type="ECO:0008006" key="4">
    <source>
        <dbReference type="Google" id="ProtNLM"/>
    </source>
</evidence>
<sequence length="359" mass="38109">MRLPTIAICTLAALMAGTLNAKASPIESNSTSPPSIMGDYALIEGEETQTAQQSNQLSAQLKETREALVIHKTNFVSQASSTDATGLQELQANREPAIDPASCFAQASSPGSQVAQAPVNCPRPEPIPPLRIPSVSGEFESSPGLSIYIPVGFGADRNTLFVSGTYQTSTREHNDDDNNGAFGVGLGLGDAVKGFGLELSYVFDDFNQDFPDGGLNAKLHRRFGDVGIAVGYNGFINLGRNDYEHSRYGVITGILRTRPSVRQPLSRIALTFGVGDGQFRSNGAIDAKENNANLFGNVAIRVVEPVSAIVEWTGVDLAAGFSIAPVRNVPWVITPAVRDILGAGDEPRFVLGTGISIKF</sequence>
<dbReference type="AlphaFoldDB" id="A0AAV3XLB5"/>
<keyword evidence="1" id="KW-0732">Signal</keyword>
<gene>
    <name evidence="2" type="ORF">MiSe_60540</name>
</gene>
<name>A0AAV3XLB5_9CYAN</name>
<feature type="signal peptide" evidence="1">
    <location>
        <begin position="1"/>
        <end position="23"/>
    </location>
</feature>
<comment type="caution">
    <text evidence="2">The sequence shown here is derived from an EMBL/GenBank/DDBJ whole genome shotgun (WGS) entry which is preliminary data.</text>
</comment>
<proteinExistence type="predicted"/>
<dbReference type="EMBL" id="BLAY01000114">
    <property type="protein sequence ID" value="GET41242.1"/>
    <property type="molecule type" value="Genomic_DNA"/>
</dbReference>
<evidence type="ECO:0000313" key="2">
    <source>
        <dbReference type="EMBL" id="GET41242.1"/>
    </source>
</evidence>